<evidence type="ECO:0000313" key="2">
    <source>
        <dbReference type="Proteomes" id="UP000231259"/>
    </source>
</evidence>
<gene>
    <name evidence="1" type="ORF">P775_05690</name>
</gene>
<sequence>MTHATAITPNDTSDLSTLTRALYVGGAGDLRVTMADGNTVTFAGLPVGWHPVRVARVHSTGTTASNIVGCW</sequence>
<comment type="caution">
    <text evidence="1">The sequence shown here is derived from an EMBL/GenBank/DDBJ whole genome shotgun (WGS) entry which is preliminary data.</text>
</comment>
<keyword evidence="2" id="KW-1185">Reference proteome</keyword>
<evidence type="ECO:0000313" key="1">
    <source>
        <dbReference type="EMBL" id="PIL21173.1"/>
    </source>
</evidence>
<name>A0A2G8RI55_9RHOB</name>
<proteinExistence type="predicted"/>
<reference evidence="1 2" key="1">
    <citation type="submission" date="2013-09" db="EMBL/GenBank/DDBJ databases">
        <title>Genome sequencing of Phaeobacter antarcticus sp. nov. SM1211.</title>
        <authorList>
            <person name="Zhang X.-Y."/>
            <person name="Liu C."/>
            <person name="Chen X.-L."/>
            <person name="Xie B.-B."/>
            <person name="Qin Q.-L."/>
            <person name="Rong J.-C."/>
            <person name="Zhang Y.-Z."/>
        </authorList>
    </citation>
    <scope>NUCLEOTIDE SEQUENCE [LARGE SCALE GENOMIC DNA]</scope>
    <source>
        <strain evidence="1 2">SM1211</strain>
    </source>
</reference>
<accession>A0A2G8RI55</accession>
<organism evidence="1 2">
    <name type="scientific">Puniceibacterium antarcticum</name>
    <dbReference type="NCBI Taxonomy" id="1206336"/>
    <lineage>
        <taxon>Bacteria</taxon>
        <taxon>Pseudomonadati</taxon>
        <taxon>Pseudomonadota</taxon>
        <taxon>Alphaproteobacteria</taxon>
        <taxon>Rhodobacterales</taxon>
        <taxon>Paracoccaceae</taxon>
        <taxon>Puniceibacterium</taxon>
    </lineage>
</organism>
<dbReference type="Proteomes" id="UP000231259">
    <property type="component" value="Unassembled WGS sequence"/>
</dbReference>
<dbReference type="AlphaFoldDB" id="A0A2G8RI55"/>
<dbReference type="EMBL" id="AWWI01000046">
    <property type="protein sequence ID" value="PIL21173.1"/>
    <property type="molecule type" value="Genomic_DNA"/>
</dbReference>
<protein>
    <submittedName>
        <fullName evidence="1">Uncharacterized protein</fullName>
    </submittedName>
</protein>